<name>A0ABZ1CZS2_9TREE</name>
<dbReference type="Pfam" id="PF15024">
    <property type="entry name" value="Glyco_transf_18"/>
    <property type="match status" value="1"/>
</dbReference>
<keyword evidence="3" id="KW-1185">Reference proteome</keyword>
<feature type="domain" description="Glycosyltransferase family 18 catalytic" evidence="1">
    <location>
        <begin position="308"/>
        <end position="431"/>
    </location>
</feature>
<organism evidence="2 3">
    <name type="scientific">Kwoniella shivajii</name>
    <dbReference type="NCBI Taxonomy" id="564305"/>
    <lineage>
        <taxon>Eukaryota</taxon>
        <taxon>Fungi</taxon>
        <taxon>Dikarya</taxon>
        <taxon>Basidiomycota</taxon>
        <taxon>Agaricomycotina</taxon>
        <taxon>Tremellomycetes</taxon>
        <taxon>Tremellales</taxon>
        <taxon>Cryptococcaceae</taxon>
        <taxon>Kwoniella</taxon>
    </lineage>
</organism>
<dbReference type="InterPro" id="IPR026116">
    <property type="entry name" value="GT18_cat"/>
</dbReference>
<sequence length="455" mass="53028">MELLRLNRVTILFLSIFGSLTLGAFLRLSPTGREYAPWTETLKNVRPISAPLFPYSIDSDIDDYHTYNTREIDSLRDCMERGECRRNQQKIILAHAHVWPDAIINGWRGGEGVWALSMFRALRELGYTVLLGLNGWEETLTQYQMFPDQVEIIIKSDWLDNCIQDPLCIKSNSNPTGLPRWKGEFQFSFFPNYDTRFGLDYKWTIHADRYEMGKEETGKNQYIGYSIEEGCESTDIIPYNETPMTTWILAKQASYFHVTTTLYSFNNSYYTLTPQEEGLEDLSYRAAYEVFDGYMRDDLIEPVTELEAIVNLGQIGPDRFRNEVASSKIMIGIGNPPLSPSPYLALCMATPFLNPYRSWDSENPNDRSKWLSQHDYLKWLDPPYVYNVRAHDYEGYVDAIREAINNRPPRYIDPSMTPESIRKRVKRLVETDWRSIAKTYMEEREAEGEVYTWTL</sequence>
<gene>
    <name evidence="2" type="ORF">IL334_002751</name>
</gene>
<accession>A0ABZ1CZS2</accession>
<dbReference type="RefSeq" id="XP_062790542.1">
    <property type="nucleotide sequence ID" value="XM_062934491.1"/>
</dbReference>
<evidence type="ECO:0000313" key="3">
    <source>
        <dbReference type="Proteomes" id="UP001329825"/>
    </source>
</evidence>
<dbReference type="EMBL" id="CP141883">
    <property type="protein sequence ID" value="WRT65802.1"/>
    <property type="molecule type" value="Genomic_DNA"/>
</dbReference>
<protein>
    <recommendedName>
        <fullName evidence="1">Glycosyltransferase family 18 catalytic domain-containing protein</fullName>
    </recommendedName>
</protein>
<reference evidence="2 3" key="1">
    <citation type="submission" date="2024-01" db="EMBL/GenBank/DDBJ databases">
        <title>Comparative genomics of Cryptococcus and Kwoniella reveals pathogenesis evolution and contrasting modes of karyotype evolution via chromosome fusion or intercentromeric recombination.</title>
        <authorList>
            <person name="Coelho M.A."/>
            <person name="David-Palma M."/>
            <person name="Shea T."/>
            <person name="Bowers K."/>
            <person name="McGinley-Smith S."/>
            <person name="Mohammad A.W."/>
            <person name="Gnirke A."/>
            <person name="Yurkov A.M."/>
            <person name="Nowrousian M."/>
            <person name="Sun S."/>
            <person name="Cuomo C.A."/>
            <person name="Heitman J."/>
        </authorList>
    </citation>
    <scope>NUCLEOTIDE SEQUENCE [LARGE SCALE GENOMIC DNA]</scope>
    <source>
        <strain evidence="2">CBS 11374</strain>
    </source>
</reference>
<dbReference type="GeneID" id="87954882"/>
<evidence type="ECO:0000259" key="1">
    <source>
        <dbReference type="Pfam" id="PF15024"/>
    </source>
</evidence>
<proteinExistence type="predicted"/>
<dbReference type="Proteomes" id="UP001329825">
    <property type="component" value="Chromosome 3"/>
</dbReference>
<evidence type="ECO:0000313" key="2">
    <source>
        <dbReference type="EMBL" id="WRT65802.1"/>
    </source>
</evidence>